<dbReference type="SMART" id="SM00086">
    <property type="entry name" value="PAC"/>
    <property type="match status" value="5"/>
</dbReference>
<dbReference type="InterPro" id="IPR036097">
    <property type="entry name" value="HisK_dim/P_sf"/>
</dbReference>
<feature type="domain" description="Histidine kinase" evidence="13">
    <location>
        <begin position="666"/>
        <end position="888"/>
    </location>
</feature>
<evidence type="ECO:0000256" key="10">
    <source>
        <dbReference type="ARBA" id="ARBA00022989"/>
    </source>
</evidence>
<dbReference type="CDD" id="cd00082">
    <property type="entry name" value="HisKA"/>
    <property type="match status" value="1"/>
</dbReference>
<evidence type="ECO:0000259" key="16">
    <source>
        <dbReference type="PROSITE" id="PS50113"/>
    </source>
</evidence>
<evidence type="ECO:0000259" key="14">
    <source>
        <dbReference type="PROSITE" id="PS50110"/>
    </source>
</evidence>
<comment type="subcellular location">
    <subcellularLocation>
        <location evidence="2">Membrane</location>
    </subcellularLocation>
</comment>
<sequence>MSEDGTCKKSSVPSPIKCQELLIKAPMGVFTSTPEGRFLTANPAMAKMFGYDTPQEMIDSITDIASEFYAESSDRNKILQLLEVHQQVENFECRLIRRDGSWLWSSIDVLAMRDESGSITHYHGFITDITEHKQAQDQIEKKSEELELYFNSSLDLLCIANVDGRFLRLNPEWEKVLGYTTQELEGRMFLDFVHPDDVESTVAAVSRLENQEQVLNYVNRFCCKDGSYRWIEWRSRPLGRQIYAAARDITEHKKVLAKLQESEQSLARTLQAIGDGVISTDMDSRVVQMNPVAEKLCGWDEAEARGRLLSDVLRIVNADTRAVVDNPLQKVFATGHTLGLASHVMLLSRTGEEYHIADSAAPIRDSHGNITGAVLVFRDVTREHAQAERLRTSEERLDRAMAVKNEGIWDWNLVTNETYFDDRYYTMAGYSPNEFPQHFSGWAERVHPEDLQKATSAIEDCIAGKTETFDIEFRFKHKDGSWIWIQGQGKIMERNPDDSPLRMIGTHTDITERKLAEEALLESEEMQRKILQAVPDLIVRTDLEGIITFVNELAYPGLSYIPQASIYGRSLFSFIDARDLPRAQENALKRLEKNIGPQEYRLNFEEGISIDTEINGAVVYDKESMPVGMVYVIRDITDRKRDKKELLKAKEQAEAANQAKSRFLANMSHELRTPFNGIMGMMQLLQTTTLDEEQQEYVDMAIKSSQRFARLLSDILDLSSVETGRMSIFNSEFDLGEALGSIHDIFDASAREKGVFLEYLPGDDVPAKVIGDAVRVKQILITLVSNALKFTEKGVVEIRLDALCAAKGGDVRIKFAVSDTGIGIPEDQLKNLFTPFEQLDGSYTRKHQGAGLGLSIVKRLVELMNGNIDIDSLPGEGTTVHVVLPFGLSARDDRETPGKALSTEQSRDFLNILLAEDEPLNQKFMVTLLKKFGHNVVLAPNGKQAVEEFFRHDFDCVLMDIQMPEMTGLEATRAIREAKSAGSKRDVPIIAVTAHTQSGDRERFLDAGMDDYIGKPVSSQDFQRVFDKFFGVKQVQA</sequence>
<evidence type="ECO:0000256" key="6">
    <source>
        <dbReference type="ARBA" id="ARBA00022692"/>
    </source>
</evidence>
<dbReference type="GO" id="GO:0016020">
    <property type="term" value="C:membrane"/>
    <property type="evidence" value="ECO:0007669"/>
    <property type="project" value="UniProtKB-SubCell"/>
</dbReference>
<dbReference type="SMART" id="SM00388">
    <property type="entry name" value="HisKA"/>
    <property type="match status" value="1"/>
</dbReference>
<evidence type="ECO:0000256" key="2">
    <source>
        <dbReference type="ARBA" id="ARBA00004370"/>
    </source>
</evidence>
<feature type="domain" description="PAS" evidence="15">
    <location>
        <begin position="262"/>
        <end position="335"/>
    </location>
</feature>
<keyword evidence="8 17" id="KW-0418">Kinase</keyword>
<gene>
    <name evidence="17" type="ORF">Dthio_PD3803</name>
</gene>
<dbReference type="InterPro" id="IPR004358">
    <property type="entry name" value="Sig_transdc_His_kin-like_C"/>
</dbReference>
<evidence type="ECO:0000259" key="13">
    <source>
        <dbReference type="PROSITE" id="PS50109"/>
    </source>
</evidence>
<dbReference type="PROSITE" id="PS50112">
    <property type="entry name" value="PAS"/>
    <property type="match status" value="4"/>
</dbReference>
<comment type="caution">
    <text evidence="17">The sequence shown here is derived from an EMBL/GenBank/DDBJ whole genome shotgun (WGS) entry which is preliminary data.</text>
</comment>
<evidence type="ECO:0000313" key="18">
    <source>
        <dbReference type="Proteomes" id="UP000005496"/>
    </source>
</evidence>
<feature type="modified residue" description="4-aspartylphosphate" evidence="12">
    <location>
        <position position="960"/>
    </location>
</feature>
<dbReference type="InterPro" id="IPR003594">
    <property type="entry name" value="HATPase_dom"/>
</dbReference>
<dbReference type="InterPro" id="IPR001610">
    <property type="entry name" value="PAC"/>
</dbReference>
<dbReference type="SUPFAM" id="SSF47384">
    <property type="entry name" value="Homodimeric domain of signal transducing histidine kinase"/>
    <property type="match status" value="1"/>
</dbReference>
<dbReference type="Gene3D" id="3.30.565.10">
    <property type="entry name" value="Histidine kinase-like ATPase, C-terminal domain"/>
    <property type="match status" value="1"/>
</dbReference>
<dbReference type="InterPro" id="IPR003661">
    <property type="entry name" value="HisK_dim/P_dom"/>
</dbReference>
<dbReference type="PANTHER" id="PTHR43047:SF78">
    <property type="entry name" value="SENSORY_REGULATORY PROTEIN RPFC"/>
    <property type="match status" value="1"/>
</dbReference>
<dbReference type="CDD" id="cd17546">
    <property type="entry name" value="REC_hyHK_CKI1_RcsC-like"/>
    <property type="match status" value="1"/>
</dbReference>
<dbReference type="InterPro" id="IPR000014">
    <property type="entry name" value="PAS"/>
</dbReference>
<dbReference type="InterPro" id="IPR013655">
    <property type="entry name" value="PAS_fold_3"/>
</dbReference>
<dbReference type="FunFam" id="1.10.287.130:FF:000004">
    <property type="entry name" value="Ethylene receptor 1"/>
    <property type="match status" value="1"/>
</dbReference>
<dbReference type="Pfam" id="PF02518">
    <property type="entry name" value="HATPase_c"/>
    <property type="match status" value="1"/>
</dbReference>
<feature type="domain" description="PAC" evidence="16">
    <location>
        <begin position="469"/>
        <end position="522"/>
    </location>
</feature>
<keyword evidence="10" id="KW-1133">Transmembrane helix</keyword>
<dbReference type="AlphaFoldDB" id="D6SKD3"/>
<feature type="domain" description="PAC" evidence="16">
    <location>
        <begin position="596"/>
        <end position="648"/>
    </location>
</feature>
<dbReference type="EMBL" id="ACJN02000001">
    <property type="protein sequence ID" value="EFI36336.1"/>
    <property type="molecule type" value="Genomic_DNA"/>
</dbReference>
<dbReference type="SUPFAM" id="SSF52172">
    <property type="entry name" value="CheY-like"/>
    <property type="match status" value="1"/>
</dbReference>
<dbReference type="Gene3D" id="3.40.50.2300">
    <property type="match status" value="1"/>
</dbReference>
<dbReference type="SMART" id="SM00387">
    <property type="entry name" value="HATPase_c"/>
    <property type="match status" value="1"/>
</dbReference>
<name>D6SKD3_9BACT</name>
<dbReference type="PROSITE" id="PS50113">
    <property type="entry name" value="PAC"/>
    <property type="match status" value="4"/>
</dbReference>
<evidence type="ECO:0000313" key="17">
    <source>
        <dbReference type="EMBL" id="EFI36336.1"/>
    </source>
</evidence>
<feature type="domain" description="PAC" evidence="16">
    <location>
        <begin position="89"/>
        <end position="141"/>
    </location>
</feature>
<evidence type="ECO:0000259" key="15">
    <source>
        <dbReference type="PROSITE" id="PS50112"/>
    </source>
</evidence>
<keyword evidence="11" id="KW-0472">Membrane</keyword>
<dbReference type="Pfam" id="PF00072">
    <property type="entry name" value="Response_reg"/>
    <property type="match status" value="1"/>
</dbReference>
<dbReference type="PROSITE" id="PS50109">
    <property type="entry name" value="HIS_KIN"/>
    <property type="match status" value="1"/>
</dbReference>
<dbReference type="PANTHER" id="PTHR43047">
    <property type="entry name" value="TWO-COMPONENT HISTIDINE PROTEIN KINASE"/>
    <property type="match status" value="1"/>
</dbReference>
<dbReference type="InterPro" id="IPR035965">
    <property type="entry name" value="PAS-like_dom_sf"/>
</dbReference>
<dbReference type="Pfam" id="PF08448">
    <property type="entry name" value="PAS_4"/>
    <property type="match status" value="1"/>
</dbReference>
<feature type="domain" description="PAS" evidence="15">
    <location>
        <begin position="142"/>
        <end position="212"/>
    </location>
</feature>
<dbReference type="InterPro" id="IPR001789">
    <property type="entry name" value="Sig_transdc_resp-reg_receiver"/>
</dbReference>
<dbReference type="InterPro" id="IPR005467">
    <property type="entry name" value="His_kinase_dom"/>
</dbReference>
<dbReference type="SMART" id="SM00448">
    <property type="entry name" value="REC"/>
    <property type="match status" value="1"/>
</dbReference>
<keyword evidence="4 12" id="KW-0597">Phosphoprotein</keyword>
<evidence type="ECO:0000256" key="8">
    <source>
        <dbReference type="ARBA" id="ARBA00022777"/>
    </source>
</evidence>
<evidence type="ECO:0000256" key="4">
    <source>
        <dbReference type="ARBA" id="ARBA00022553"/>
    </source>
</evidence>
<evidence type="ECO:0000256" key="3">
    <source>
        <dbReference type="ARBA" id="ARBA00012438"/>
    </source>
</evidence>
<comment type="catalytic activity">
    <reaction evidence="1">
        <text>ATP + protein L-histidine = ADP + protein N-phospho-L-histidine.</text>
        <dbReference type="EC" id="2.7.13.3"/>
    </reaction>
</comment>
<dbReference type="Proteomes" id="UP000005496">
    <property type="component" value="Unassembled WGS sequence"/>
</dbReference>
<feature type="domain" description="PAS" evidence="15">
    <location>
        <begin position="393"/>
        <end position="465"/>
    </location>
</feature>
<evidence type="ECO:0000256" key="5">
    <source>
        <dbReference type="ARBA" id="ARBA00022679"/>
    </source>
</evidence>
<dbReference type="GO" id="GO:0005524">
    <property type="term" value="F:ATP binding"/>
    <property type="evidence" value="ECO:0007669"/>
    <property type="project" value="UniProtKB-KW"/>
</dbReference>
<feature type="domain" description="Response regulatory" evidence="14">
    <location>
        <begin position="911"/>
        <end position="1030"/>
    </location>
</feature>
<dbReference type="Pfam" id="PF08447">
    <property type="entry name" value="PAS_3"/>
    <property type="match status" value="2"/>
</dbReference>
<dbReference type="GO" id="GO:0000155">
    <property type="term" value="F:phosphorelay sensor kinase activity"/>
    <property type="evidence" value="ECO:0007669"/>
    <property type="project" value="InterPro"/>
</dbReference>
<dbReference type="Pfam" id="PF13426">
    <property type="entry name" value="PAS_9"/>
    <property type="match status" value="1"/>
</dbReference>
<dbReference type="Pfam" id="PF00512">
    <property type="entry name" value="HisKA"/>
    <property type="match status" value="1"/>
</dbReference>
<accession>D6SKD3</accession>
<keyword evidence="9" id="KW-0067">ATP-binding</keyword>
<protein>
    <recommendedName>
        <fullName evidence="3">histidine kinase</fullName>
        <ecNumber evidence="3">2.7.13.3</ecNumber>
    </recommendedName>
</protein>
<keyword evidence="7" id="KW-0547">Nucleotide-binding</keyword>
<dbReference type="SUPFAM" id="SSF55874">
    <property type="entry name" value="ATPase domain of HSP90 chaperone/DNA topoisomerase II/histidine kinase"/>
    <property type="match status" value="1"/>
</dbReference>
<keyword evidence="6" id="KW-0812">Transmembrane</keyword>
<dbReference type="FunFam" id="3.30.565.10:FF:000010">
    <property type="entry name" value="Sensor histidine kinase RcsC"/>
    <property type="match status" value="1"/>
</dbReference>
<dbReference type="InterPro" id="IPR013656">
    <property type="entry name" value="PAS_4"/>
</dbReference>
<evidence type="ECO:0000256" key="11">
    <source>
        <dbReference type="ARBA" id="ARBA00023136"/>
    </source>
</evidence>
<feature type="domain" description="PAC" evidence="16">
    <location>
        <begin position="340"/>
        <end position="392"/>
    </location>
</feature>
<dbReference type="PRINTS" id="PR00344">
    <property type="entry name" value="BCTRLSENSOR"/>
</dbReference>
<dbReference type="EC" id="2.7.13.3" evidence="3"/>
<feature type="domain" description="PAS" evidence="15">
    <location>
        <begin position="523"/>
        <end position="594"/>
    </location>
</feature>
<keyword evidence="5" id="KW-0808">Transferase</keyword>
<proteinExistence type="predicted"/>
<dbReference type="Gene3D" id="1.10.287.130">
    <property type="match status" value="1"/>
</dbReference>
<evidence type="ECO:0000256" key="7">
    <source>
        <dbReference type="ARBA" id="ARBA00022741"/>
    </source>
</evidence>
<reference evidence="17" key="1">
    <citation type="submission" date="2010-05" db="EMBL/GenBank/DDBJ databases">
        <title>The draft genome of Desulfonatronospira thiodismutans ASO3-1.</title>
        <authorList>
            <consortium name="US DOE Joint Genome Institute (JGI-PGF)"/>
            <person name="Lucas S."/>
            <person name="Copeland A."/>
            <person name="Lapidus A."/>
            <person name="Cheng J.-F."/>
            <person name="Bruce D."/>
            <person name="Goodwin L."/>
            <person name="Pitluck S."/>
            <person name="Chertkov O."/>
            <person name="Brettin T."/>
            <person name="Detter J.C."/>
            <person name="Han C."/>
            <person name="Land M.L."/>
            <person name="Hauser L."/>
            <person name="Kyrpides N."/>
            <person name="Mikhailova N."/>
            <person name="Muyzer G."/>
            <person name="Woyke T."/>
        </authorList>
    </citation>
    <scope>NUCLEOTIDE SEQUENCE [LARGE SCALE GENOMIC DNA]</scope>
    <source>
        <strain evidence="17">ASO3-1</strain>
    </source>
</reference>
<dbReference type="PROSITE" id="PS50110">
    <property type="entry name" value="RESPONSE_REGULATORY"/>
    <property type="match status" value="1"/>
</dbReference>
<organism evidence="17 18">
    <name type="scientific">Desulfonatronospira thiodismutans ASO3-1</name>
    <dbReference type="NCBI Taxonomy" id="555779"/>
    <lineage>
        <taxon>Bacteria</taxon>
        <taxon>Pseudomonadati</taxon>
        <taxon>Thermodesulfobacteriota</taxon>
        <taxon>Desulfovibrionia</taxon>
        <taxon>Desulfovibrionales</taxon>
        <taxon>Desulfonatronovibrionaceae</taxon>
        <taxon>Desulfonatronospira</taxon>
    </lineage>
</organism>
<dbReference type="SMART" id="SM00091">
    <property type="entry name" value="PAS"/>
    <property type="match status" value="5"/>
</dbReference>
<dbReference type="InterPro" id="IPR000700">
    <property type="entry name" value="PAS-assoc_C"/>
</dbReference>
<dbReference type="eggNOG" id="COG5002">
    <property type="taxonomic scope" value="Bacteria"/>
</dbReference>
<dbReference type="InterPro" id="IPR011006">
    <property type="entry name" value="CheY-like_superfamily"/>
</dbReference>
<evidence type="ECO:0000256" key="12">
    <source>
        <dbReference type="PROSITE-ProRule" id="PRU00169"/>
    </source>
</evidence>
<dbReference type="Gene3D" id="3.30.450.20">
    <property type="entry name" value="PAS domain"/>
    <property type="match status" value="5"/>
</dbReference>
<dbReference type="CDD" id="cd16922">
    <property type="entry name" value="HATPase_EvgS-ArcB-TorS-like"/>
    <property type="match status" value="1"/>
</dbReference>
<dbReference type="NCBIfam" id="TIGR00229">
    <property type="entry name" value="sensory_box"/>
    <property type="match status" value="5"/>
</dbReference>
<dbReference type="CDD" id="cd00130">
    <property type="entry name" value="PAS"/>
    <property type="match status" value="5"/>
</dbReference>
<evidence type="ECO:0000256" key="1">
    <source>
        <dbReference type="ARBA" id="ARBA00000085"/>
    </source>
</evidence>
<dbReference type="InterPro" id="IPR036890">
    <property type="entry name" value="HATPase_C_sf"/>
</dbReference>
<dbReference type="SUPFAM" id="SSF55785">
    <property type="entry name" value="PYP-like sensor domain (PAS domain)"/>
    <property type="match status" value="5"/>
</dbReference>
<keyword evidence="18" id="KW-1185">Reference proteome</keyword>
<evidence type="ECO:0000256" key="9">
    <source>
        <dbReference type="ARBA" id="ARBA00022840"/>
    </source>
</evidence>
<dbReference type="eggNOG" id="COG2205">
    <property type="taxonomic scope" value="Bacteria"/>
</dbReference>